<dbReference type="Gene3D" id="3.40.50.300">
    <property type="entry name" value="P-loop containing nucleotide triphosphate hydrolases"/>
    <property type="match status" value="1"/>
</dbReference>
<evidence type="ECO:0000313" key="1">
    <source>
        <dbReference type="EMBL" id="OOM07250.1"/>
    </source>
</evidence>
<comment type="caution">
    <text evidence="1">The sequence shown here is derived from an EMBL/GenBank/DDBJ whole genome shotgun (WGS) entry which is preliminary data.</text>
</comment>
<dbReference type="STRING" id="169679.CSACC_30380"/>
<name>A0A1S8MST8_CLOSA</name>
<gene>
    <name evidence="1" type="primary">cmk_2</name>
    <name evidence="1" type="ORF">CLOSAC_37790</name>
</gene>
<reference evidence="1 2" key="1">
    <citation type="submission" date="2016-05" db="EMBL/GenBank/DDBJ databases">
        <title>Microbial solvent formation.</title>
        <authorList>
            <person name="Poehlein A."/>
            <person name="Montoya Solano J.D."/>
            <person name="Flitsch S."/>
            <person name="Krabben P."/>
            <person name="Duerre P."/>
            <person name="Daniel R."/>
        </authorList>
    </citation>
    <scope>NUCLEOTIDE SEQUENCE [LARGE SCALE GENOMIC DNA]</scope>
    <source>
        <strain evidence="1 2">L1-8</strain>
    </source>
</reference>
<organism evidence="1 2">
    <name type="scientific">Clostridium saccharobutylicum</name>
    <dbReference type="NCBI Taxonomy" id="169679"/>
    <lineage>
        <taxon>Bacteria</taxon>
        <taxon>Bacillati</taxon>
        <taxon>Bacillota</taxon>
        <taxon>Clostridia</taxon>
        <taxon>Eubacteriales</taxon>
        <taxon>Clostridiaceae</taxon>
        <taxon>Clostridium</taxon>
    </lineage>
</organism>
<accession>A0A1S8MST8</accession>
<sequence length="200" mass="23748">MIEEKLVMKESCRKLFQPVVEKINELLKTKKTPIMIAIDGMCGSGKTTLGYYLQNKFDCNIFHMDDFFLQDDQRTEERLAEIGGNVDYERFKKEVIIPILNKKSIMYRPFRCDIRAIEAGKEIGSKRLNIIEGSYSQHPYFGENYQMKIFMRLPHEKQIERIRVRNGNELLEKFISEWIPKENAYFKRYHIEENSMVISS</sequence>
<dbReference type="InterPro" id="IPR027417">
    <property type="entry name" value="P-loop_NTPase"/>
</dbReference>
<dbReference type="AlphaFoldDB" id="A0A1S8MST8"/>
<dbReference type="Proteomes" id="UP000191154">
    <property type="component" value="Unassembled WGS sequence"/>
</dbReference>
<proteinExistence type="predicted"/>
<keyword evidence="1" id="KW-0418">Kinase</keyword>
<dbReference type="EC" id="2.7.4.25" evidence="1"/>
<dbReference type="SUPFAM" id="SSF52540">
    <property type="entry name" value="P-loop containing nucleoside triphosphate hydrolases"/>
    <property type="match status" value="1"/>
</dbReference>
<keyword evidence="1" id="KW-0808">Transferase</keyword>
<dbReference type="GO" id="GO:0016301">
    <property type="term" value="F:kinase activity"/>
    <property type="evidence" value="ECO:0007669"/>
    <property type="project" value="UniProtKB-KW"/>
</dbReference>
<protein>
    <submittedName>
        <fullName evidence="1">Cytidylate kinase</fullName>
        <ecNumber evidence="1">2.7.4.25</ecNumber>
    </submittedName>
</protein>
<dbReference type="RefSeq" id="WP_077866808.1">
    <property type="nucleotide sequence ID" value="NZ_LZYZ01000008.1"/>
</dbReference>
<evidence type="ECO:0000313" key="2">
    <source>
        <dbReference type="Proteomes" id="UP000191154"/>
    </source>
</evidence>
<dbReference type="EMBL" id="LZYZ01000008">
    <property type="protein sequence ID" value="OOM07250.1"/>
    <property type="molecule type" value="Genomic_DNA"/>
</dbReference>